<proteinExistence type="predicted"/>
<dbReference type="Proteomes" id="UP000054051">
    <property type="component" value="Unassembled WGS sequence"/>
</dbReference>
<name>G2JBC1_9BURK</name>
<dbReference type="eggNOG" id="COG2214">
    <property type="taxonomic scope" value="Bacteria"/>
</dbReference>
<feature type="region of interest" description="Disordered" evidence="1">
    <location>
        <begin position="1"/>
        <end position="23"/>
    </location>
</feature>
<protein>
    <submittedName>
        <fullName evidence="2">Putative DnaJ domain protein</fullName>
    </submittedName>
</protein>
<reference evidence="2 3" key="1">
    <citation type="submission" date="2011-08" db="EMBL/GenBank/DDBJ databases">
        <title>The genome of the obligate endobacterium of an arbuscular mycorrhizal fungus reveals an interphylum network of nutritional interactions.</title>
        <authorList>
            <person name="Ghignone S."/>
            <person name="Salvioli A."/>
            <person name="Anca I."/>
            <person name="Lumini E."/>
            <person name="Ortu G."/>
            <person name="Petiti L."/>
            <person name="Cruveiller S."/>
            <person name="Bianciotto V."/>
            <person name="Piffanelli P."/>
            <person name="Lanfranco L."/>
            <person name="Bonfante P."/>
        </authorList>
    </citation>
    <scope>NUCLEOTIDE SEQUENCE [LARGE SCALE GENOMIC DNA]</scope>
    <source>
        <strain evidence="2 3">BEG34</strain>
    </source>
</reference>
<dbReference type="OrthoDB" id="9775658at2"/>
<feature type="compositionally biased region" description="Basic and acidic residues" evidence="1">
    <location>
        <begin position="8"/>
        <end position="17"/>
    </location>
</feature>
<dbReference type="STRING" id="1070319.CAGGBEG34_30039"/>
<comment type="caution">
    <text evidence="2">The sequence shown here is derived from an EMBL/GenBank/DDBJ whole genome shotgun (WGS) entry which is preliminary data.</text>
</comment>
<sequence>MHAIQPESVKEKAEASHARSTTENVNEAVQAISHFNLEIEVCGQWVWVYGDTKPYREALKGAGFRWSPKKMCWYFRSEAYRSRRHPLWSREEIQEKYGSAIVKEKT</sequence>
<dbReference type="AlphaFoldDB" id="G2JBC1"/>
<organism evidence="2 3">
    <name type="scientific">Candidatus Glomeribacter gigasporarum BEG34</name>
    <dbReference type="NCBI Taxonomy" id="1070319"/>
    <lineage>
        <taxon>Bacteria</taxon>
        <taxon>Pseudomonadati</taxon>
        <taxon>Pseudomonadota</taxon>
        <taxon>Betaproteobacteria</taxon>
        <taxon>Burkholderiales</taxon>
        <taxon>Burkholderiaceae</taxon>
        <taxon>Candidatus Glomeribacter</taxon>
    </lineage>
</organism>
<evidence type="ECO:0000313" key="3">
    <source>
        <dbReference type="Proteomes" id="UP000054051"/>
    </source>
</evidence>
<dbReference type="RefSeq" id="WP_006683152.1">
    <property type="nucleotide sequence ID" value="NZ_CAFB01000058.1"/>
</dbReference>
<keyword evidence="3" id="KW-1185">Reference proteome</keyword>
<dbReference type="EMBL" id="CAFB01000058">
    <property type="protein sequence ID" value="CCD30075.1"/>
    <property type="molecule type" value="Genomic_DNA"/>
</dbReference>
<evidence type="ECO:0000256" key="1">
    <source>
        <dbReference type="SAM" id="MobiDB-lite"/>
    </source>
</evidence>
<evidence type="ECO:0000313" key="2">
    <source>
        <dbReference type="EMBL" id="CCD30075.1"/>
    </source>
</evidence>
<accession>G2JBC1</accession>
<gene>
    <name evidence="2" type="ORF">CAGGBEG34_30039</name>
</gene>